<keyword evidence="3" id="KW-0812">Transmembrane</keyword>
<keyword evidence="3" id="KW-0472">Membrane</keyword>
<organism evidence="5 6">
    <name type="scientific">Mytilus galloprovincialis</name>
    <name type="common">Mediterranean mussel</name>
    <dbReference type="NCBI Taxonomy" id="29158"/>
    <lineage>
        <taxon>Eukaryota</taxon>
        <taxon>Metazoa</taxon>
        <taxon>Spiralia</taxon>
        <taxon>Lophotrochozoa</taxon>
        <taxon>Mollusca</taxon>
        <taxon>Bivalvia</taxon>
        <taxon>Autobranchia</taxon>
        <taxon>Pteriomorphia</taxon>
        <taxon>Mytilida</taxon>
        <taxon>Mytiloidea</taxon>
        <taxon>Mytilidae</taxon>
        <taxon>Mytilinae</taxon>
        <taxon>Mytilus</taxon>
    </lineage>
</organism>
<accession>A0A8B6DWD7</accession>
<dbReference type="Proteomes" id="UP000596742">
    <property type="component" value="Unassembled WGS sequence"/>
</dbReference>
<proteinExistence type="predicted"/>
<dbReference type="GO" id="GO:0005102">
    <property type="term" value="F:signaling receptor binding"/>
    <property type="evidence" value="ECO:0007669"/>
    <property type="project" value="TreeGrafter"/>
</dbReference>
<feature type="transmembrane region" description="Helical" evidence="3">
    <location>
        <begin position="1341"/>
        <end position="1363"/>
    </location>
</feature>
<dbReference type="EMBL" id="UYJE01004169">
    <property type="protein sequence ID" value="VDI25532.1"/>
    <property type="molecule type" value="Genomic_DNA"/>
</dbReference>
<dbReference type="PROSITE" id="PS51233">
    <property type="entry name" value="VWFD"/>
    <property type="match status" value="1"/>
</dbReference>
<evidence type="ECO:0000256" key="3">
    <source>
        <dbReference type="SAM" id="Phobius"/>
    </source>
</evidence>
<sequence>MANSSRYSTKSVIKNFIEEEGGIENIHAQDFPRNEQQIRNLKRKMKDDDTDEITEILHEFDVQRNNFIRKIDIRPDFIVVLTSDQQLKDLNRFCTRHPCSILGIDPTFHFGEFDVTVTTYRNPMLQDITPGKKMLNTSPVFVGPVCVHKKKTQTYFTFFSTLIAKEKELRNMKAIGTDGEVALANASLMALESATQLRCFNHIQRNIKNKLQEIGVSKENKKIVISDIFGSLADTALRYAGLVDCLANIEFDQKLETLQEKWDTLSPDFYMWFKRHYADNFKSHVIQSVRNVAGLSRSECYTTNDNESMNSALQKVCGKNKTLPSFLKELKDFIKTQENQFSLAIVQQGHLRLKEEFQNLEVPISTWATWDPSERKKHISKVNNYIAKAKENCSRIYTPLEVTNGLSSSPDSCVIQAADPCKTHEVLQDDTRSAIRELGSTETEFCDRSLKLAWYKLEDPILGNATDMPTQCIPIMRCASTAPIWLNGTLPKNNGDVEKIKACKRGFLSCCDNEFRIDVKNCGTFNVYHLSPLSSCMGRYCTVGRAKCKPGTSSESGYEPCLKANVTFNVKPRIMPHIPATDIKAKDRNLTFRCAGSYYSYRTMTFDIKYMIDGIEIPSNTSNLSYSDILTRGALKAPDWTVTGRTLGFKLVNPQVTVFAGESAKIDIVSTVPVACFTVNNKRRDCHLRFEMHDFKEDGNDACNNSDTTKPSACGLIMDGWNWNRPTSMYVTTLRNPKYQTEYTAIVKLRCITETTDKLWKFLKVPDVKVLIRNPVTRNYYAHCMSNEDPNIHTSDGSFYSHYGIGEFVLYAHKNKSINVNVIHQPVSGTGSIIVNCAVAVQAASDVFVIYGCDKKNKWFIRRLNCDKSHGAYLDIFERNEGREYEIHLPTGTRVKVSIRPRGNLDIDVFPSTAELGNSHGLCGDFNGVRGDDFVDRNGKIISQANFKKHWSVNPIESLFVLKSRTERLSRPFFYCKCIKAAHHEFNDRADCSWKESYPLCQPKSWSPNKCYFRHKRDTSLEDEGEAFDVHVDKVVYKDVPSDVLKWKNGWNESSALDHCTKVLHESEIYKKCSAVEGLEDSLSVKGCVNDIRVSGTTDFAEQSIRAFKSSCINEVQLNTSLWRQDSKTVGSNLLDDIVENDCPNDCNVNMSKRGNCVNGFCQCFSGFAGGDCSVSTNQPPALTATFTENKCDVNKTICMEVPVFGTNFHKSQYLQCRFQQKELNHTDSGDKDTTHLLNARMISFAEIACPLPDNLRNRKRRSTDPLSPKAFLISITTTGKSFSNQMPVIIYDSACSDCEITGTSMKCNPKNNICVVEDKCYSLSSTKCENTDAKDKSKSMLWIIGAALGGIAITAIVIVVLAKLKRRNGPKRLSIPDLSQSAIYQAPKSTEYSY</sequence>
<dbReference type="Pfam" id="PF26129">
    <property type="entry name" value="Vwde"/>
    <property type="match status" value="1"/>
</dbReference>
<name>A0A8B6DWD7_MYTGA</name>
<reference evidence="5" key="1">
    <citation type="submission" date="2018-11" db="EMBL/GenBank/DDBJ databases">
        <authorList>
            <person name="Alioto T."/>
            <person name="Alioto T."/>
        </authorList>
    </citation>
    <scope>NUCLEOTIDE SEQUENCE</scope>
</reference>
<dbReference type="InterPro" id="IPR001846">
    <property type="entry name" value="VWF_type-D"/>
</dbReference>
<dbReference type="Pfam" id="PF00094">
    <property type="entry name" value="VWD"/>
    <property type="match status" value="1"/>
</dbReference>
<evidence type="ECO:0000313" key="5">
    <source>
        <dbReference type="EMBL" id="VDI25532.1"/>
    </source>
</evidence>
<keyword evidence="3" id="KW-1133">Transmembrane helix</keyword>
<keyword evidence="2" id="KW-1015">Disulfide bond</keyword>
<keyword evidence="6" id="KW-1185">Reference proteome</keyword>
<dbReference type="PANTHER" id="PTHR14949:SF54">
    <property type="entry name" value="VWFD DOMAIN-CONTAINING PROTEIN"/>
    <property type="match status" value="1"/>
</dbReference>
<feature type="domain" description="VWFD" evidence="4">
    <location>
        <begin position="782"/>
        <end position="959"/>
    </location>
</feature>
<gene>
    <name evidence="5" type="ORF">MGAL_10B059295</name>
</gene>
<dbReference type="Gene3D" id="2.10.25.10">
    <property type="entry name" value="Laminin"/>
    <property type="match status" value="1"/>
</dbReference>
<dbReference type="InterPro" id="IPR050969">
    <property type="entry name" value="Dev_Signal_Modulators"/>
</dbReference>
<evidence type="ECO:0000313" key="6">
    <source>
        <dbReference type="Proteomes" id="UP000596742"/>
    </source>
</evidence>
<dbReference type="GO" id="GO:0005576">
    <property type="term" value="C:extracellular region"/>
    <property type="evidence" value="ECO:0007669"/>
    <property type="project" value="TreeGrafter"/>
</dbReference>
<dbReference type="InterPro" id="IPR058727">
    <property type="entry name" value="Helical_Vwde"/>
</dbReference>
<evidence type="ECO:0000259" key="4">
    <source>
        <dbReference type="PROSITE" id="PS51233"/>
    </source>
</evidence>
<dbReference type="GO" id="GO:0009986">
    <property type="term" value="C:cell surface"/>
    <property type="evidence" value="ECO:0007669"/>
    <property type="project" value="TreeGrafter"/>
</dbReference>
<dbReference type="PANTHER" id="PTHR14949">
    <property type="entry name" value="EGF-LIKE-DOMAIN, MULTIPLE 7, 8"/>
    <property type="match status" value="1"/>
</dbReference>
<keyword evidence="1" id="KW-0732">Signal</keyword>
<evidence type="ECO:0000256" key="1">
    <source>
        <dbReference type="ARBA" id="ARBA00022729"/>
    </source>
</evidence>
<evidence type="ECO:0000256" key="2">
    <source>
        <dbReference type="ARBA" id="ARBA00023157"/>
    </source>
</evidence>
<comment type="caution">
    <text evidence="5">The sequence shown here is derived from an EMBL/GenBank/DDBJ whole genome shotgun (WGS) entry which is preliminary data.</text>
</comment>
<dbReference type="OrthoDB" id="10001041at2759"/>
<protein>
    <recommendedName>
        <fullName evidence="4">VWFD domain-containing protein</fullName>
    </recommendedName>
</protein>